<dbReference type="Gene3D" id="2.60.40.10">
    <property type="entry name" value="Immunoglobulins"/>
    <property type="match status" value="1"/>
</dbReference>
<gene>
    <name evidence="2" type="ORF">SAMN05421858_1261</name>
</gene>
<feature type="region of interest" description="Disordered" evidence="1">
    <location>
        <begin position="38"/>
        <end position="59"/>
    </location>
</feature>
<keyword evidence="3" id="KW-1185">Reference proteome</keyword>
<dbReference type="RefSeq" id="WP_076428937.1">
    <property type="nucleotide sequence ID" value="NZ_FTNO01000001.1"/>
</dbReference>
<dbReference type="AlphaFoldDB" id="A0A1N6XSX3"/>
<protein>
    <recommendedName>
        <fullName evidence="4">CARDB protein</fullName>
    </recommendedName>
</protein>
<reference evidence="3" key="1">
    <citation type="submission" date="2017-01" db="EMBL/GenBank/DDBJ databases">
        <authorList>
            <person name="Varghese N."/>
            <person name="Submissions S."/>
        </authorList>
    </citation>
    <scope>NUCLEOTIDE SEQUENCE [LARGE SCALE GENOMIC DNA]</scope>
    <source>
        <strain evidence="3">CGMCC 1.7737</strain>
    </source>
</reference>
<sequence>MQGFRFGLVFVVVTLVVAPMAGVAQATDGTQSSQLQQVGQQTGQQQSQQANQSQQTNATSEPALVENETVSLAGVPLHIEEGLLTLRNGTLALFVKRGAVTADGTTAVVTNTRIALGDNVTPSEANRTRQALEDGRLAAPSAVSNARIAAGLLSVETNGVAFTETNVSTNVGSPTVPPGRAIAGPVESPFEVTNLGAPETVPVGQSFNVSATVRNPGNRTGTEELQYRAEGITAQRQTVTLGANESRTVTFEVSSGTLPSEPGTYSHGVYAFDSNQTASISLTGGNQSNQTG</sequence>
<dbReference type="Proteomes" id="UP000186914">
    <property type="component" value="Unassembled WGS sequence"/>
</dbReference>
<proteinExistence type="predicted"/>
<dbReference type="InterPro" id="IPR013783">
    <property type="entry name" value="Ig-like_fold"/>
</dbReference>
<dbReference type="OrthoDB" id="326099at2157"/>
<evidence type="ECO:0008006" key="4">
    <source>
        <dbReference type="Google" id="ProtNLM"/>
    </source>
</evidence>
<dbReference type="EMBL" id="FTNO01000001">
    <property type="protein sequence ID" value="SIR05430.1"/>
    <property type="molecule type" value="Genomic_DNA"/>
</dbReference>
<evidence type="ECO:0000313" key="2">
    <source>
        <dbReference type="EMBL" id="SIR05430.1"/>
    </source>
</evidence>
<organism evidence="2 3">
    <name type="scientific">Haladaptatus litoreus</name>
    <dbReference type="NCBI Taxonomy" id="553468"/>
    <lineage>
        <taxon>Archaea</taxon>
        <taxon>Methanobacteriati</taxon>
        <taxon>Methanobacteriota</taxon>
        <taxon>Stenosarchaea group</taxon>
        <taxon>Halobacteria</taxon>
        <taxon>Halobacteriales</taxon>
        <taxon>Haladaptataceae</taxon>
        <taxon>Haladaptatus</taxon>
    </lineage>
</organism>
<evidence type="ECO:0000313" key="3">
    <source>
        <dbReference type="Proteomes" id="UP000186914"/>
    </source>
</evidence>
<evidence type="ECO:0000256" key="1">
    <source>
        <dbReference type="SAM" id="MobiDB-lite"/>
    </source>
</evidence>
<accession>A0A1N6XSX3</accession>
<name>A0A1N6XSX3_9EURY</name>